<evidence type="ECO:0000313" key="5">
    <source>
        <dbReference type="EMBL" id="KIM54458.1"/>
    </source>
</evidence>
<dbReference type="InterPro" id="IPR027038">
    <property type="entry name" value="RanGap"/>
</dbReference>
<dbReference type="EMBL" id="KN822154">
    <property type="protein sequence ID" value="KIM54458.1"/>
    <property type="molecule type" value="Genomic_DNA"/>
</dbReference>
<keyword evidence="6" id="KW-1185">Reference proteome</keyword>
<evidence type="ECO:0000313" key="6">
    <source>
        <dbReference type="Proteomes" id="UP000053989"/>
    </source>
</evidence>
<dbReference type="FunCoup" id="A0A0C2YXW6">
    <property type="interactions" value="108"/>
</dbReference>
<dbReference type="SUPFAM" id="SSF52047">
    <property type="entry name" value="RNI-like"/>
    <property type="match status" value="1"/>
</dbReference>
<dbReference type="PANTHER" id="PTHR24113">
    <property type="entry name" value="RAN GTPASE-ACTIVATING PROTEIN 1"/>
    <property type="match status" value="1"/>
</dbReference>
<dbReference type="GO" id="GO:0031267">
    <property type="term" value="F:small GTPase binding"/>
    <property type="evidence" value="ECO:0007669"/>
    <property type="project" value="TreeGrafter"/>
</dbReference>
<feature type="compositionally biased region" description="Acidic residues" evidence="4">
    <location>
        <begin position="360"/>
        <end position="372"/>
    </location>
</feature>
<feature type="region of interest" description="Disordered" evidence="4">
    <location>
        <begin position="344"/>
        <end position="394"/>
    </location>
</feature>
<dbReference type="OrthoDB" id="184583at2759"/>
<reference evidence="5 6" key="1">
    <citation type="submission" date="2014-04" db="EMBL/GenBank/DDBJ databases">
        <authorList>
            <consortium name="DOE Joint Genome Institute"/>
            <person name="Kuo A."/>
            <person name="Kohler A."/>
            <person name="Nagy L.G."/>
            <person name="Floudas D."/>
            <person name="Copeland A."/>
            <person name="Barry K.W."/>
            <person name="Cichocki N."/>
            <person name="Veneault-Fourrey C."/>
            <person name="LaButti K."/>
            <person name="Lindquist E.A."/>
            <person name="Lipzen A."/>
            <person name="Lundell T."/>
            <person name="Morin E."/>
            <person name="Murat C."/>
            <person name="Sun H."/>
            <person name="Tunlid A."/>
            <person name="Henrissat B."/>
            <person name="Grigoriev I.V."/>
            <person name="Hibbett D.S."/>
            <person name="Martin F."/>
            <person name="Nordberg H.P."/>
            <person name="Cantor M.N."/>
            <person name="Hua S.X."/>
        </authorList>
    </citation>
    <scope>NUCLEOTIDE SEQUENCE [LARGE SCALE GENOMIC DNA]</scope>
    <source>
        <strain evidence="5 6">Foug A</strain>
    </source>
</reference>
<evidence type="ECO:0008006" key="7">
    <source>
        <dbReference type="Google" id="ProtNLM"/>
    </source>
</evidence>
<name>A0A0C2YXW6_9AGAM</name>
<dbReference type="Gene3D" id="3.80.10.10">
    <property type="entry name" value="Ribonuclease Inhibitor"/>
    <property type="match status" value="1"/>
</dbReference>
<reference evidence="6" key="2">
    <citation type="submission" date="2015-01" db="EMBL/GenBank/DDBJ databases">
        <title>Evolutionary Origins and Diversification of the Mycorrhizal Mutualists.</title>
        <authorList>
            <consortium name="DOE Joint Genome Institute"/>
            <consortium name="Mycorrhizal Genomics Consortium"/>
            <person name="Kohler A."/>
            <person name="Kuo A."/>
            <person name="Nagy L.G."/>
            <person name="Floudas D."/>
            <person name="Copeland A."/>
            <person name="Barry K.W."/>
            <person name="Cichocki N."/>
            <person name="Veneault-Fourrey C."/>
            <person name="LaButti K."/>
            <person name="Lindquist E.A."/>
            <person name="Lipzen A."/>
            <person name="Lundell T."/>
            <person name="Morin E."/>
            <person name="Murat C."/>
            <person name="Riley R."/>
            <person name="Ohm R."/>
            <person name="Sun H."/>
            <person name="Tunlid A."/>
            <person name="Henrissat B."/>
            <person name="Grigoriev I.V."/>
            <person name="Hibbett D.S."/>
            <person name="Martin F."/>
        </authorList>
    </citation>
    <scope>NUCLEOTIDE SEQUENCE [LARGE SCALE GENOMIC DNA]</scope>
    <source>
        <strain evidence="6">Foug A</strain>
    </source>
</reference>
<keyword evidence="3" id="KW-0677">Repeat</keyword>
<dbReference type="GO" id="GO:0006913">
    <property type="term" value="P:nucleocytoplasmic transport"/>
    <property type="evidence" value="ECO:0007669"/>
    <property type="project" value="TreeGrafter"/>
</dbReference>
<evidence type="ECO:0000256" key="3">
    <source>
        <dbReference type="ARBA" id="ARBA00022737"/>
    </source>
</evidence>
<dbReference type="InterPro" id="IPR001611">
    <property type="entry name" value="Leu-rich_rpt"/>
</dbReference>
<dbReference type="GO" id="GO:0005829">
    <property type="term" value="C:cytosol"/>
    <property type="evidence" value="ECO:0007669"/>
    <property type="project" value="TreeGrafter"/>
</dbReference>
<keyword evidence="2" id="KW-0433">Leucine-rich repeat</keyword>
<sequence>MPNPRVFDIRGRSLKLDSAEDVSPLLEGHDPTIIEEIYLGGNTIGVDASKAFAAFIDKIQGLRIADLSNIFIGRLITEIPQSLEALCTSLIPKTTLIEIDLNDNAFGERSVDPLLPLFAENTHFQILRLNNNGLGPAAGVRVANALRDSARRSKALGQRSNLRVVICGRNRLENGSASAFADAFAEHGTLEEVRMPQNGIWMAGIRELARGLSKCANLQYLDLQDNTFTDDTPEGHSAVKAWADTLVHLPSLATLNLSDCVLSHDGEVPSILETLAMGSNLKLVDLQLQNNNLDAKSVELLANSISTHLSGLKRLDLQANDADEEDEQYDMIREALSERGGRLIVTEDDEEEEKATLAAQEEEEEEEKEEETSTPTADKEADDLANLLENIRIK</sequence>
<dbReference type="SMART" id="SM00368">
    <property type="entry name" value="LRR_RI"/>
    <property type="match status" value="7"/>
</dbReference>
<dbReference type="InParanoid" id="A0A0C2YXW6"/>
<dbReference type="PANTHER" id="PTHR24113:SF12">
    <property type="entry name" value="RAN GTPASE-ACTIVATING PROTEIN 1"/>
    <property type="match status" value="1"/>
</dbReference>
<dbReference type="AlphaFoldDB" id="A0A0C2YXW6"/>
<dbReference type="Pfam" id="PF13516">
    <property type="entry name" value="LRR_6"/>
    <property type="match status" value="1"/>
</dbReference>
<proteinExistence type="predicted"/>
<dbReference type="Proteomes" id="UP000053989">
    <property type="component" value="Unassembled WGS sequence"/>
</dbReference>
<dbReference type="STRING" id="1036808.A0A0C2YXW6"/>
<evidence type="ECO:0000256" key="4">
    <source>
        <dbReference type="SAM" id="MobiDB-lite"/>
    </source>
</evidence>
<protein>
    <recommendedName>
        <fullName evidence="7">RNI-like protein</fullName>
    </recommendedName>
</protein>
<dbReference type="HOGENOM" id="CLU_028747_3_0_1"/>
<accession>A0A0C2YXW6</accession>
<evidence type="ECO:0000256" key="2">
    <source>
        <dbReference type="ARBA" id="ARBA00022614"/>
    </source>
</evidence>
<gene>
    <name evidence="5" type="ORF">SCLCIDRAFT_1221941</name>
</gene>
<organism evidence="5 6">
    <name type="scientific">Scleroderma citrinum Foug A</name>
    <dbReference type="NCBI Taxonomy" id="1036808"/>
    <lineage>
        <taxon>Eukaryota</taxon>
        <taxon>Fungi</taxon>
        <taxon>Dikarya</taxon>
        <taxon>Basidiomycota</taxon>
        <taxon>Agaricomycotina</taxon>
        <taxon>Agaricomycetes</taxon>
        <taxon>Agaricomycetidae</taxon>
        <taxon>Boletales</taxon>
        <taxon>Sclerodermatineae</taxon>
        <taxon>Sclerodermataceae</taxon>
        <taxon>Scleroderma</taxon>
    </lineage>
</organism>
<dbReference type="GO" id="GO:0005096">
    <property type="term" value="F:GTPase activator activity"/>
    <property type="evidence" value="ECO:0007669"/>
    <property type="project" value="UniProtKB-KW"/>
</dbReference>
<dbReference type="InterPro" id="IPR032675">
    <property type="entry name" value="LRR_dom_sf"/>
</dbReference>
<evidence type="ECO:0000256" key="1">
    <source>
        <dbReference type="ARBA" id="ARBA00022468"/>
    </source>
</evidence>
<keyword evidence="1" id="KW-0343">GTPase activation</keyword>
<dbReference type="GO" id="GO:0048471">
    <property type="term" value="C:perinuclear region of cytoplasm"/>
    <property type="evidence" value="ECO:0007669"/>
    <property type="project" value="TreeGrafter"/>
</dbReference>
<dbReference type="GO" id="GO:0005634">
    <property type="term" value="C:nucleus"/>
    <property type="evidence" value="ECO:0007669"/>
    <property type="project" value="TreeGrafter"/>
</dbReference>